<dbReference type="Pfam" id="PF01408">
    <property type="entry name" value="GFO_IDH_MocA"/>
    <property type="match status" value="1"/>
</dbReference>
<dbReference type="PANTHER" id="PTHR43818">
    <property type="entry name" value="BCDNA.GH03377"/>
    <property type="match status" value="1"/>
</dbReference>
<dbReference type="InterPro" id="IPR000683">
    <property type="entry name" value="Gfo/Idh/MocA-like_OxRdtase_N"/>
</dbReference>
<dbReference type="SUPFAM" id="SSF51735">
    <property type="entry name" value="NAD(P)-binding Rossmann-fold domains"/>
    <property type="match status" value="1"/>
</dbReference>
<dbReference type="EMBL" id="CP045915">
    <property type="protein sequence ID" value="QGH33653.1"/>
    <property type="molecule type" value="Genomic_DNA"/>
</dbReference>
<organism evidence="4 5">
    <name type="scientific">Gracilibacillus salitolerans</name>
    <dbReference type="NCBI Taxonomy" id="2663022"/>
    <lineage>
        <taxon>Bacteria</taxon>
        <taxon>Bacillati</taxon>
        <taxon>Bacillota</taxon>
        <taxon>Bacilli</taxon>
        <taxon>Bacillales</taxon>
        <taxon>Bacillaceae</taxon>
        <taxon>Gracilibacillus</taxon>
    </lineage>
</organism>
<protein>
    <submittedName>
        <fullName evidence="4">Gfo/Idh/MocA family oxidoreductase</fullName>
    </submittedName>
</protein>
<feature type="domain" description="Gfo/Idh/MocA-like oxidoreductase N-terminal" evidence="2">
    <location>
        <begin position="5"/>
        <end position="117"/>
    </location>
</feature>
<dbReference type="RefSeq" id="WP_153790662.1">
    <property type="nucleotide sequence ID" value="NZ_CP045915.1"/>
</dbReference>
<dbReference type="GO" id="GO:0016491">
    <property type="term" value="F:oxidoreductase activity"/>
    <property type="evidence" value="ECO:0007669"/>
    <property type="project" value="UniProtKB-KW"/>
</dbReference>
<keyword evidence="5" id="KW-1185">Reference proteome</keyword>
<proteinExistence type="predicted"/>
<evidence type="ECO:0000313" key="5">
    <source>
        <dbReference type="Proteomes" id="UP000339690"/>
    </source>
</evidence>
<dbReference type="InterPro" id="IPR050463">
    <property type="entry name" value="Gfo/Idh/MocA_oxidrdct_glycsds"/>
</dbReference>
<accession>A0A5Q2TI49</accession>
<evidence type="ECO:0000313" key="4">
    <source>
        <dbReference type="EMBL" id="QGH33653.1"/>
    </source>
</evidence>
<dbReference type="Pfam" id="PF22725">
    <property type="entry name" value="GFO_IDH_MocA_C3"/>
    <property type="match status" value="1"/>
</dbReference>
<dbReference type="KEGG" id="grc:GI584_06305"/>
<evidence type="ECO:0000256" key="1">
    <source>
        <dbReference type="ARBA" id="ARBA00023002"/>
    </source>
</evidence>
<dbReference type="InterPro" id="IPR036291">
    <property type="entry name" value="NAD(P)-bd_dom_sf"/>
</dbReference>
<sequence length="357" mass="39254">MSTLSVGLIGCGNISRIYFENAKKFKAIDIVACADLDLDRAKEKAEEHNIQAYTVDELLNDQSIDIVLNLTIPAAHSEVAKAALENGKHVYTEKPLSISLEEGKEVIQLAKKKGLKVGGAPDTFLGGGIQTSLKLIQDGWIGRPIAATAFFMSNGVEQWHPNPDFFYKKGGGPMFDMGPYYITALVSILGSVKRVTGSTNISFPERFTPDGRSIPVEIPTHISGVLDFDNGAVGTIITSFDSWGNNLPRIEVYGESGTLSIPDPNTFGGPVKYRRKGEKEFVDVPLTYDYIENSRGLGLADMAESIIDNRDHRANGELTYHVLEVMHGFHTASDEGKHYQLKSKIEKPAILEMWKTF</sequence>
<dbReference type="Gene3D" id="3.30.360.10">
    <property type="entry name" value="Dihydrodipicolinate Reductase, domain 2"/>
    <property type="match status" value="1"/>
</dbReference>
<evidence type="ECO:0000259" key="3">
    <source>
        <dbReference type="Pfam" id="PF22725"/>
    </source>
</evidence>
<keyword evidence="1" id="KW-0560">Oxidoreductase</keyword>
<dbReference type="GO" id="GO:0000166">
    <property type="term" value="F:nucleotide binding"/>
    <property type="evidence" value="ECO:0007669"/>
    <property type="project" value="InterPro"/>
</dbReference>
<dbReference type="SUPFAM" id="SSF55347">
    <property type="entry name" value="Glyceraldehyde-3-phosphate dehydrogenase-like, C-terminal domain"/>
    <property type="match status" value="1"/>
</dbReference>
<gene>
    <name evidence="4" type="ORF">GI584_06305</name>
</gene>
<name>A0A5Q2TI49_9BACI</name>
<reference evidence="4 5" key="1">
    <citation type="submission" date="2019-11" db="EMBL/GenBank/DDBJ databases">
        <title>Gracilibacillus salitolerans sp. nov., a moderate halophile isolated from a saline soil in northwest China.</title>
        <authorList>
            <person name="Gan L."/>
        </authorList>
    </citation>
    <scope>NUCLEOTIDE SEQUENCE [LARGE SCALE GENOMIC DNA]</scope>
    <source>
        <strain evidence="4 5">SCU50</strain>
    </source>
</reference>
<dbReference type="Gene3D" id="3.40.50.720">
    <property type="entry name" value="NAD(P)-binding Rossmann-like Domain"/>
    <property type="match status" value="1"/>
</dbReference>
<feature type="domain" description="GFO/IDH/MocA-like oxidoreductase" evidence="3">
    <location>
        <begin position="131"/>
        <end position="259"/>
    </location>
</feature>
<evidence type="ECO:0000259" key="2">
    <source>
        <dbReference type="Pfam" id="PF01408"/>
    </source>
</evidence>
<dbReference type="Proteomes" id="UP000339690">
    <property type="component" value="Chromosome"/>
</dbReference>
<dbReference type="PANTHER" id="PTHR43818:SF11">
    <property type="entry name" value="BCDNA.GH03377"/>
    <property type="match status" value="1"/>
</dbReference>
<dbReference type="InterPro" id="IPR055170">
    <property type="entry name" value="GFO_IDH_MocA-like_dom"/>
</dbReference>
<dbReference type="AlphaFoldDB" id="A0A5Q2TI49"/>